<sequence length="166" mass="18849">MALSQDQLLEYLGVRIVEALRDRFAEKFSSLTLSIKKIALPINGTNALVKIFLLTVPNRKVTGWVGFLGDKQVVRCVDRLLDLPNAEFVVSTPDNPERALPADKLYGIFQANQKIKQNHVLYKIPDPSSLFNGILANPDAEMIYIATGSFYFINQVKSQWEQYRFK</sequence>
<dbReference type="GO" id="GO:0016881">
    <property type="term" value="F:acid-amino acid ligase activity"/>
    <property type="evidence" value="ECO:0007669"/>
    <property type="project" value="InterPro"/>
</dbReference>
<dbReference type="InterPro" id="IPR036615">
    <property type="entry name" value="Mur_ligase_C_dom_sf"/>
</dbReference>
<evidence type="ECO:0000313" key="1">
    <source>
        <dbReference type="EMBL" id="RXT18489.1"/>
    </source>
</evidence>
<name>A0A4Q1TJB3_9LACO</name>
<dbReference type="Proteomes" id="UP000290475">
    <property type="component" value="Unassembled WGS sequence"/>
</dbReference>
<comment type="caution">
    <text evidence="1">The sequence shown here is derived from an EMBL/GenBank/DDBJ whole genome shotgun (WGS) entry which is preliminary data.</text>
</comment>
<dbReference type="AlphaFoldDB" id="A0A4Q1TJB3"/>
<dbReference type="Gene3D" id="3.90.190.20">
    <property type="entry name" value="Mur ligase, C-terminal domain"/>
    <property type="match status" value="1"/>
</dbReference>
<organism evidence="1 2">
    <name type="scientific">Lacticaseibacillus chiayiensis</name>
    <dbReference type="NCBI Taxonomy" id="2100821"/>
    <lineage>
        <taxon>Bacteria</taxon>
        <taxon>Bacillati</taxon>
        <taxon>Bacillota</taxon>
        <taxon>Bacilli</taxon>
        <taxon>Lactobacillales</taxon>
        <taxon>Lactobacillaceae</taxon>
        <taxon>Lacticaseibacillus</taxon>
    </lineage>
</organism>
<protein>
    <submittedName>
        <fullName evidence="1">Uncharacterized protein</fullName>
    </submittedName>
</protein>
<proteinExistence type="predicted"/>
<evidence type="ECO:0000313" key="2">
    <source>
        <dbReference type="Proteomes" id="UP000290475"/>
    </source>
</evidence>
<gene>
    <name evidence="1" type="ORF">BVJ53_13380</name>
</gene>
<reference evidence="1 2" key="1">
    <citation type="submission" date="2017-01" db="EMBL/GenBank/DDBJ databases">
        <title>Lactobacillus chiayiensis sp. nov., a lactic acid bacterium isolated from compost.</title>
        <authorList>
            <person name="Huang C.-H."/>
        </authorList>
    </citation>
    <scope>NUCLEOTIDE SEQUENCE [LARGE SCALE GENOMIC DNA]</scope>
    <source>
        <strain evidence="2">chh01</strain>
    </source>
</reference>
<accession>A0A4Q1TJB3</accession>
<dbReference type="SUPFAM" id="SSF53244">
    <property type="entry name" value="MurD-like peptide ligases, peptide-binding domain"/>
    <property type="match status" value="1"/>
</dbReference>
<dbReference type="EMBL" id="MSSM01000042">
    <property type="protein sequence ID" value="RXT18489.1"/>
    <property type="molecule type" value="Genomic_DNA"/>
</dbReference>